<dbReference type="EMBL" id="LAZR01019537">
    <property type="protein sequence ID" value="KKL92184.1"/>
    <property type="molecule type" value="Genomic_DNA"/>
</dbReference>
<sequence>MLKKWMEVLLIIAIIIGTLEIFVLVVGLWVLGILYLLEV</sequence>
<dbReference type="AlphaFoldDB" id="A0A0F9G0G8"/>
<name>A0A0F9G0G8_9ZZZZ</name>
<keyword evidence="1" id="KW-1133">Transmembrane helix</keyword>
<accession>A0A0F9G0G8</accession>
<feature type="transmembrane region" description="Helical" evidence="1">
    <location>
        <begin position="9"/>
        <end position="37"/>
    </location>
</feature>
<keyword evidence="1" id="KW-0812">Transmembrane</keyword>
<keyword evidence="1" id="KW-0472">Membrane</keyword>
<comment type="caution">
    <text evidence="2">The sequence shown here is derived from an EMBL/GenBank/DDBJ whole genome shotgun (WGS) entry which is preliminary data.</text>
</comment>
<proteinExistence type="predicted"/>
<protein>
    <submittedName>
        <fullName evidence="2">Uncharacterized protein</fullName>
    </submittedName>
</protein>
<evidence type="ECO:0000256" key="1">
    <source>
        <dbReference type="SAM" id="Phobius"/>
    </source>
</evidence>
<evidence type="ECO:0000313" key="2">
    <source>
        <dbReference type="EMBL" id="KKL92184.1"/>
    </source>
</evidence>
<organism evidence="2">
    <name type="scientific">marine sediment metagenome</name>
    <dbReference type="NCBI Taxonomy" id="412755"/>
    <lineage>
        <taxon>unclassified sequences</taxon>
        <taxon>metagenomes</taxon>
        <taxon>ecological metagenomes</taxon>
    </lineage>
</organism>
<reference evidence="2" key="1">
    <citation type="journal article" date="2015" name="Nature">
        <title>Complex archaea that bridge the gap between prokaryotes and eukaryotes.</title>
        <authorList>
            <person name="Spang A."/>
            <person name="Saw J.H."/>
            <person name="Jorgensen S.L."/>
            <person name="Zaremba-Niedzwiedzka K."/>
            <person name="Martijn J."/>
            <person name="Lind A.E."/>
            <person name="van Eijk R."/>
            <person name="Schleper C."/>
            <person name="Guy L."/>
            <person name="Ettema T.J."/>
        </authorList>
    </citation>
    <scope>NUCLEOTIDE SEQUENCE</scope>
</reference>
<gene>
    <name evidence="2" type="ORF">LCGC14_1887260</name>
</gene>